<dbReference type="EMBL" id="JACHLK010000001">
    <property type="protein sequence ID" value="MBB6557349.1"/>
    <property type="molecule type" value="Genomic_DNA"/>
</dbReference>
<accession>A0A7X0P8S2</accession>
<dbReference type="Proteomes" id="UP000575083">
    <property type="component" value="Unassembled WGS sequence"/>
</dbReference>
<evidence type="ECO:0000313" key="2">
    <source>
        <dbReference type="EMBL" id="MBB6557349.1"/>
    </source>
</evidence>
<keyword evidence="1" id="KW-0732">Signal</keyword>
<proteinExistence type="predicted"/>
<protein>
    <submittedName>
        <fullName evidence="2">Uncharacterized protein</fullName>
    </submittedName>
</protein>
<comment type="caution">
    <text evidence="2">The sequence shown here is derived from an EMBL/GenBank/DDBJ whole genome shotgun (WGS) entry which is preliminary data.</text>
</comment>
<dbReference type="AlphaFoldDB" id="A0A7X0P8S2"/>
<reference evidence="2 3" key="1">
    <citation type="submission" date="2020-08" db="EMBL/GenBank/DDBJ databases">
        <title>Functional genomics of gut bacteria from endangered species of beetles.</title>
        <authorList>
            <person name="Carlos-Shanley C."/>
        </authorList>
    </citation>
    <scope>NUCLEOTIDE SEQUENCE [LARGE SCALE GENOMIC DNA]</scope>
    <source>
        <strain evidence="2 3">S00198</strain>
    </source>
</reference>
<evidence type="ECO:0000313" key="3">
    <source>
        <dbReference type="Proteomes" id="UP000575083"/>
    </source>
</evidence>
<evidence type="ECO:0000256" key="1">
    <source>
        <dbReference type="SAM" id="SignalP"/>
    </source>
</evidence>
<organism evidence="2 3">
    <name type="scientific">Acidovorax soli</name>
    <dbReference type="NCBI Taxonomy" id="592050"/>
    <lineage>
        <taxon>Bacteria</taxon>
        <taxon>Pseudomonadati</taxon>
        <taxon>Pseudomonadota</taxon>
        <taxon>Betaproteobacteria</taxon>
        <taxon>Burkholderiales</taxon>
        <taxon>Comamonadaceae</taxon>
        <taxon>Acidovorax</taxon>
    </lineage>
</organism>
<feature type="chain" id="PRO_5031128766" evidence="1">
    <location>
        <begin position="18"/>
        <end position="241"/>
    </location>
</feature>
<keyword evidence="3" id="KW-1185">Reference proteome</keyword>
<feature type="signal peptide" evidence="1">
    <location>
        <begin position="1"/>
        <end position="17"/>
    </location>
</feature>
<gene>
    <name evidence="2" type="ORF">HNP48_000013</name>
</gene>
<name>A0A7X0P8S2_9BURK</name>
<sequence>MRVVLIAALLVCPAAFAQTSLKVSAVAWQGLTADEKANVQQKYVVEVMAPESFGTIIDNQGLDRSTPGSNAGTAMGAAIGSTAYVDRAINHGNYSGKTHVAAMLLGMLVGSALDRPAQSSYQFRYAIRLGNGNVIYQDTYSSTPFRHAVGVCVFTPSIDLAPEQHLCTQTTDTFKNSLGIFNVPTALNAPAGDRLSSPETPPTLQATETASETVSCKLGTLAPVKTSPEKCKLINGAIIND</sequence>